<keyword evidence="1 6" id="KW-0963">Cytoplasm</keyword>
<keyword evidence="4 6" id="KW-0418">Kinase</keyword>
<dbReference type="HAMAP" id="MF_00542">
    <property type="entry name" value="Butyrate_kinase"/>
    <property type="match status" value="1"/>
</dbReference>
<dbReference type="PIRSF" id="PIRSF036458">
    <property type="entry name" value="Butyrate_kin"/>
    <property type="match status" value="1"/>
</dbReference>
<keyword evidence="5 6" id="KW-0067">ATP-binding</keyword>
<accession>A0A1W1ZWS0</accession>
<comment type="subcellular location">
    <subcellularLocation>
        <location evidence="6">Cytoplasm</location>
    </subcellularLocation>
</comment>
<dbReference type="RefSeq" id="WP_084574892.1">
    <property type="nucleotide sequence ID" value="NZ_CP155572.1"/>
</dbReference>
<dbReference type="AlphaFoldDB" id="A0A1W1ZWS0"/>
<protein>
    <recommendedName>
        <fullName evidence="6">Probable butyrate kinase</fullName>
        <shortName evidence="6">BK</shortName>
        <ecNumber evidence="6">2.7.2.7</ecNumber>
    </recommendedName>
    <alternativeName>
        <fullName evidence="6">Branched-chain carboxylic acid kinase</fullName>
    </alternativeName>
</protein>
<dbReference type="CDD" id="cd24011">
    <property type="entry name" value="ASKHA_NBD_BK"/>
    <property type="match status" value="1"/>
</dbReference>
<evidence type="ECO:0000313" key="9">
    <source>
        <dbReference type="Proteomes" id="UP000192738"/>
    </source>
</evidence>
<keyword evidence="9" id="KW-1185">Reference proteome</keyword>
<keyword evidence="3 6" id="KW-0547">Nucleotide-binding</keyword>
<dbReference type="GO" id="GO:0005524">
    <property type="term" value="F:ATP binding"/>
    <property type="evidence" value="ECO:0007669"/>
    <property type="project" value="UniProtKB-KW"/>
</dbReference>
<dbReference type="Pfam" id="PF00871">
    <property type="entry name" value="Acetate_kinase"/>
    <property type="match status" value="1"/>
</dbReference>
<evidence type="ECO:0000256" key="2">
    <source>
        <dbReference type="ARBA" id="ARBA00022679"/>
    </source>
</evidence>
<comment type="catalytic activity">
    <reaction evidence="6">
        <text>butanoate + ATP = butanoyl phosphate + ADP</text>
        <dbReference type="Rhea" id="RHEA:13585"/>
        <dbReference type="ChEBI" id="CHEBI:17968"/>
        <dbReference type="ChEBI" id="CHEBI:30616"/>
        <dbReference type="ChEBI" id="CHEBI:58079"/>
        <dbReference type="ChEBI" id="CHEBI:456216"/>
        <dbReference type="EC" id="2.7.2.7"/>
    </reaction>
</comment>
<evidence type="ECO:0000313" key="8">
    <source>
        <dbReference type="EMBL" id="SMC52895.1"/>
    </source>
</evidence>
<dbReference type="GO" id="GO:0008776">
    <property type="term" value="F:acetate kinase activity"/>
    <property type="evidence" value="ECO:0007669"/>
    <property type="project" value="TreeGrafter"/>
</dbReference>
<dbReference type="SUPFAM" id="SSF53067">
    <property type="entry name" value="Actin-like ATPase domain"/>
    <property type="match status" value="2"/>
</dbReference>
<dbReference type="EMBL" id="FWXI01000004">
    <property type="protein sequence ID" value="SMC52895.1"/>
    <property type="molecule type" value="Genomic_DNA"/>
</dbReference>
<dbReference type="InterPro" id="IPR011245">
    <property type="entry name" value="Butyrate_kin"/>
</dbReference>
<dbReference type="InterPro" id="IPR000890">
    <property type="entry name" value="Aliphatic_acid_kin_short-chain"/>
</dbReference>
<dbReference type="OrthoDB" id="9771859at2"/>
<dbReference type="InterPro" id="IPR043129">
    <property type="entry name" value="ATPase_NBD"/>
</dbReference>
<dbReference type="PANTHER" id="PTHR21060">
    <property type="entry name" value="ACETATE KINASE"/>
    <property type="match status" value="1"/>
</dbReference>
<name>A0A1W1ZWS0_9FIRM</name>
<comment type="similarity">
    <text evidence="6 7">Belongs to the acetokinase family.</text>
</comment>
<dbReference type="GO" id="GO:0005737">
    <property type="term" value="C:cytoplasm"/>
    <property type="evidence" value="ECO:0007669"/>
    <property type="project" value="UniProtKB-SubCell"/>
</dbReference>
<dbReference type="GO" id="GO:0047761">
    <property type="term" value="F:butyrate kinase activity"/>
    <property type="evidence" value="ECO:0007669"/>
    <property type="project" value="UniProtKB-UniRule"/>
</dbReference>
<dbReference type="Gene3D" id="3.30.420.40">
    <property type="match status" value="2"/>
</dbReference>
<sequence length="354" mass="37792">MERILAINPGATSTKFAVFDGEKQLMKNTLEHQGADLMNFDRVCDQYLYRLDLILAELTAAAIPLETLNAVVARGGLLKSVAGGTYAVNELMVEDLKKAERGEHASNLGPVIANTLAKQLGIPAYIVDPVSVDEMEPVARLSGLPDLPRISLSHALNSKAVARSVVSQMGKKYDEVNFVVAHLGTGFSVSPHKNGRMIDVNNAQEEGPFSPDRCGGVPSRQLAKLCYSGKYTEKQMLDKISGSGGMFAYIGTKDARQAEAAAAAGDMQANLVLDAMAYQVAKQIGAMAAVLAGKVDRIILTGGIAHSERIVKAISNRVEFIAPVVVVPGEEELESLAAGALRVLRGEEKAQTYQ</sequence>
<gene>
    <name evidence="6" type="primary">buk</name>
    <name evidence="8" type="ORF">SAMN04488500_104250</name>
</gene>
<dbReference type="PANTHER" id="PTHR21060:SF3">
    <property type="entry name" value="BUTYRATE KINASE 2-RELATED"/>
    <property type="match status" value="1"/>
</dbReference>
<dbReference type="NCBIfam" id="TIGR02707">
    <property type="entry name" value="butyr_kinase"/>
    <property type="match status" value="1"/>
</dbReference>
<dbReference type="NCBIfam" id="NF002834">
    <property type="entry name" value="PRK03011.1-5"/>
    <property type="match status" value="1"/>
</dbReference>
<evidence type="ECO:0000256" key="1">
    <source>
        <dbReference type="ARBA" id="ARBA00022490"/>
    </source>
</evidence>
<evidence type="ECO:0000256" key="6">
    <source>
        <dbReference type="HAMAP-Rule" id="MF_00542"/>
    </source>
</evidence>
<keyword evidence="2 6" id="KW-0808">Transferase</keyword>
<organism evidence="8 9">
    <name type="scientific">Sporomusa malonica</name>
    <dbReference type="NCBI Taxonomy" id="112901"/>
    <lineage>
        <taxon>Bacteria</taxon>
        <taxon>Bacillati</taxon>
        <taxon>Bacillota</taxon>
        <taxon>Negativicutes</taxon>
        <taxon>Selenomonadales</taxon>
        <taxon>Sporomusaceae</taxon>
        <taxon>Sporomusa</taxon>
    </lineage>
</organism>
<evidence type="ECO:0000256" key="5">
    <source>
        <dbReference type="ARBA" id="ARBA00022840"/>
    </source>
</evidence>
<dbReference type="GO" id="GO:0006083">
    <property type="term" value="P:acetate metabolic process"/>
    <property type="evidence" value="ECO:0007669"/>
    <property type="project" value="TreeGrafter"/>
</dbReference>
<dbReference type="Proteomes" id="UP000192738">
    <property type="component" value="Unassembled WGS sequence"/>
</dbReference>
<dbReference type="STRING" id="112901.SAMN04488500_104250"/>
<dbReference type="EC" id="2.7.2.7" evidence="6"/>
<evidence type="ECO:0000256" key="7">
    <source>
        <dbReference type="RuleBase" id="RU003835"/>
    </source>
</evidence>
<evidence type="ECO:0000256" key="3">
    <source>
        <dbReference type="ARBA" id="ARBA00022741"/>
    </source>
</evidence>
<reference evidence="8 9" key="1">
    <citation type="submission" date="2017-04" db="EMBL/GenBank/DDBJ databases">
        <authorList>
            <person name="Afonso C.L."/>
            <person name="Miller P.J."/>
            <person name="Scott M.A."/>
            <person name="Spackman E."/>
            <person name="Goraichik I."/>
            <person name="Dimitrov K.M."/>
            <person name="Suarez D.L."/>
            <person name="Swayne D.E."/>
        </authorList>
    </citation>
    <scope>NUCLEOTIDE SEQUENCE [LARGE SCALE GENOMIC DNA]</scope>
    <source>
        <strain evidence="8 9">DSM 5090</strain>
    </source>
</reference>
<evidence type="ECO:0000256" key="4">
    <source>
        <dbReference type="ARBA" id="ARBA00022777"/>
    </source>
</evidence>
<proteinExistence type="inferred from homology"/>
<dbReference type="PRINTS" id="PR00471">
    <property type="entry name" value="ACETATEKNASE"/>
</dbReference>